<dbReference type="OrthoDB" id="9804960at2"/>
<dbReference type="PIRSF" id="PIRSF000090">
    <property type="entry name" value="Beta-ETF"/>
    <property type="match status" value="1"/>
</dbReference>
<feature type="domain" description="Electron transfer flavoprotein alpha/beta-subunit N-terminal" evidence="2">
    <location>
        <begin position="22"/>
        <end position="213"/>
    </location>
</feature>
<dbReference type="SUPFAM" id="SSF52402">
    <property type="entry name" value="Adenine nucleotide alpha hydrolases-like"/>
    <property type="match status" value="1"/>
</dbReference>
<dbReference type="InterPro" id="IPR014730">
    <property type="entry name" value="ETF_a/b_N"/>
</dbReference>
<evidence type="ECO:0000313" key="3">
    <source>
        <dbReference type="EMBL" id="TWH79444.1"/>
    </source>
</evidence>
<dbReference type="GO" id="GO:0009055">
    <property type="term" value="F:electron transfer activity"/>
    <property type="evidence" value="ECO:0007669"/>
    <property type="project" value="InterPro"/>
</dbReference>
<evidence type="ECO:0000256" key="1">
    <source>
        <dbReference type="ARBA" id="ARBA00042002"/>
    </source>
</evidence>
<dbReference type="SMART" id="SM00893">
    <property type="entry name" value="ETF"/>
    <property type="match status" value="1"/>
</dbReference>
<evidence type="ECO:0000259" key="2">
    <source>
        <dbReference type="SMART" id="SM00893"/>
    </source>
</evidence>
<keyword evidence="4" id="KW-1185">Reference proteome</keyword>
<dbReference type="Proteomes" id="UP000315343">
    <property type="component" value="Unassembled WGS sequence"/>
</dbReference>
<dbReference type="EMBL" id="VLKH01000006">
    <property type="protein sequence ID" value="TWH79444.1"/>
    <property type="molecule type" value="Genomic_DNA"/>
</dbReference>
<dbReference type="InterPro" id="IPR033948">
    <property type="entry name" value="ETF_beta_N"/>
</dbReference>
<dbReference type="InterPro" id="IPR014729">
    <property type="entry name" value="Rossmann-like_a/b/a_fold"/>
</dbReference>
<proteinExistence type="predicted"/>
<dbReference type="CDD" id="cd01714">
    <property type="entry name" value="ETF_beta"/>
    <property type="match status" value="1"/>
</dbReference>
<evidence type="ECO:0000313" key="4">
    <source>
        <dbReference type="Proteomes" id="UP000315343"/>
    </source>
</evidence>
<organism evidence="3 4">
    <name type="scientific">Sedimentibacter saalensis</name>
    <dbReference type="NCBI Taxonomy" id="130788"/>
    <lineage>
        <taxon>Bacteria</taxon>
        <taxon>Bacillati</taxon>
        <taxon>Bacillota</taxon>
        <taxon>Tissierellia</taxon>
        <taxon>Sedimentibacter</taxon>
    </lineage>
</organism>
<accession>A0A562J917</accession>
<dbReference type="RefSeq" id="WP_145083884.1">
    <property type="nucleotide sequence ID" value="NZ_JAYFNS010000001.1"/>
</dbReference>
<gene>
    <name evidence="3" type="ORF">LY60_02424</name>
</gene>
<name>A0A562J917_9FIRM</name>
<comment type="caution">
    <text evidence="3">The sequence shown here is derived from an EMBL/GenBank/DDBJ whole genome shotgun (WGS) entry which is preliminary data.</text>
</comment>
<dbReference type="PANTHER" id="PTHR21294:SF17">
    <property type="entry name" value="PROTEIN FIXA"/>
    <property type="match status" value="1"/>
</dbReference>
<dbReference type="InterPro" id="IPR012255">
    <property type="entry name" value="ETF_b"/>
</dbReference>
<dbReference type="AlphaFoldDB" id="A0A562J917"/>
<dbReference type="PANTHER" id="PTHR21294">
    <property type="entry name" value="ELECTRON TRANSFER FLAVOPROTEIN BETA-SUBUNIT"/>
    <property type="match status" value="1"/>
</dbReference>
<sequence>MTIIVLIKQVPDMEKVKFDREKGRIDRSSAGTEINPFDLNALEAALVIAEKTSSKVVAVSMGPPQAEESLREAIARGADEGILLSDAKFGGSDVKATSGILSAAIKKIGSYDLIIAGIQTVDGDTGQVGPEVAGILNIPHISNVESIKDFTEESIDVVSNVWEGQYLKRGKYPLLMTVTKDVNVPRLPNFKNKMKARKAEITKWDSSHLIDIIDESRLGVKGSPTKVKKIEVPAQSQREGKIFKDSGSEAVLEMLDVFKKSRVLNKEV</sequence>
<reference evidence="3 4" key="1">
    <citation type="submission" date="2019-07" db="EMBL/GenBank/DDBJ databases">
        <title>Genomic Encyclopedia of Type Strains, Phase I: the one thousand microbial genomes (KMG-I) project.</title>
        <authorList>
            <person name="Kyrpides N."/>
        </authorList>
    </citation>
    <scope>NUCLEOTIDE SEQUENCE [LARGE SCALE GENOMIC DNA]</scope>
    <source>
        <strain evidence="3 4">DSM 13558</strain>
    </source>
</reference>
<dbReference type="Gene3D" id="3.40.50.620">
    <property type="entry name" value="HUPs"/>
    <property type="match status" value="1"/>
</dbReference>
<protein>
    <recommendedName>
        <fullName evidence="1">Electron transfer flavoprotein small subunit</fullName>
    </recommendedName>
</protein>
<dbReference type="Pfam" id="PF01012">
    <property type="entry name" value="ETF"/>
    <property type="match status" value="1"/>
</dbReference>